<dbReference type="RefSeq" id="WP_085785751.1">
    <property type="nucleotide sequence ID" value="NZ_CP019937.1"/>
</dbReference>
<dbReference type="GO" id="GO:0005509">
    <property type="term" value="F:calcium ion binding"/>
    <property type="evidence" value="ECO:0007669"/>
    <property type="project" value="InterPro"/>
</dbReference>
<dbReference type="InterPro" id="IPR039647">
    <property type="entry name" value="EF_hand_pair_protein_CML-like"/>
</dbReference>
<feature type="domain" description="EF-hand" evidence="5">
    <location>
        <begin position="156"/>
        <end position="191"/>
    </location>
</feature>
<organism evidence="6 7">
    <name type="scientific">Ketogulonicigenium robustum</name>
    <dbReference type="NCBI Taxonomy" id="92947"/>
    <lineage>
        <taxon>Bacteria</taxon>
        <taxon>Pseudomonadati</taxon>
        <taxon>Pseudomonadota</taxon>
        <taxon>Alphaproteobacteria</taxon>
        <taxon>Rhodobacterales</taxon>
        <taxon>Roseobacteraceae</taxon>
        <taxon>Ketogulonicigenium</taxon>
    </lineage>
</organism>
<keyword evidence="2" id="KW-0677">Repeat</keyword>
<evidence type="ECO:0000256" key="1">
    <source>
        <dbReference type="ARBA" id="ARBA00022723"/>
    </source>
</evidence>
<feature type="domain" description="EF-hand" evidence="5">
    <location>
        <begin position="89"/>
        <end position="124"/>
    </location>
</feature>
<reference evidence="6 7" key="1">
    <citation type="submission" date="2017-02" db="EMBL/GenBank/DDBJ databases">
        <title>Ketogulonicigenium robustum SPU B003 Genome sequencing and assembly.</title>
        <authorList>
            <person name="Li Y."/>
            <person name="Liu L."/>
            <person name="Wang C."/>
            <person name="Zhang M."/>
            <person name="Zhang T."/>
            <person name="Zhang Y."/>
        </authorList>
    </citation>
    <scope>NUCLEOTIDE SEQUENCE [LARGE SCALE GENOMIC DNA]</scope>
    <source>
        <strain evidence="6 7">SPU_B003</strain>
    </source>
</reference>
<evidence type="ECO:0000256" key="2">
    <source>
        <dbReference type="ARBA" id="ARBA00022737"/>
    </source>
</evidence>
<protein>
    <submittedName>
        <fullName evidence="6">EF hand domain protein</fullName>
    </submittedName>
</protein>
<keyword evidence="7" id="KW-1185">Reference proteome</keyword>
<keyword evidence="4" id="KW-0732">Signal</keyword>
<dbReference type="Pfam" id="PF13202">
    <property type="entry name" value="EF-hand_5"/>
    <property type="match status" value="1"/>
</dbReference>
<dbReference type="EMBL" id="CP019937">
    <property type="protein sequence ID" value="ARO14157.1"/>
    <property type="molecule type" value="Genomic_DNA"/>
</dbReference>
<dbReference type="PROSITE" id="PS50222">
    <property type="entry name" value="EF_HAND_2"/>
    <property type="match status" value="2"/>
</dbReference>
<dbReference type="Proteomes" id="UP000242447">
    <property type="component" value="Chromosome"/>
</dbReference>
<gene>
    <name evidence="6" type="ORF">BVG79_00805</name>
</gene>
<dbReference type="InterPro" id="IPR011992">
    <property type="entry name" value="EF-hand-dom_pair"/>
</dbReference>
<evidence type="ECO:0000256" key="3">
    <source>
        <dbReference type="SAM" id="MobiDB-lite"/>
    </source>
</evidence>
<dbReference type="AlphaFoldDB" id="A0A1W6NYQ8"/>
<dbReference type="Pfam" id="PF13499">
    <property type="entry name" value="EF-hand_7"/>
    <property type="match status" value="1"/>
</dbReference>
<proteinExistence type="predicted"/>
<feature type="region of interest" description="Disordered" evidence="3">
    <location>
        <begin position="176"/>
        <end position="225"/>
    </location>
</feature>
<dbReference type="PANTHER" id="PTHR10891">
    <property type="entry name" value="EF-HAND CALCIUM-BINDING DOMAIN CONTAINING PROTEIN"/>
    <property type="match status" value="1"/>
</dbReference>
<evidence type="ECO:0000259" key="5">
    <source>
        <dbReference type="PROSITE" id="PS50222"/>
    </source>
</evidence>
<dbReference type="Gene3D" id="1.10.238.10">
    <property type="entry name" value="EF-hand"/>
    <property type="match status" value="2"/>
</dbReference>
<dbReference type="OrthoDB" id="5470953at2"/>
<feature type="compositionally biased region" description="Basic and acidic residues" evidence="3">
    <location>
        <begin position="120"/>
        <end position="134"/>
    </location>
</feature>
<sequence length="225" mass="24181">MMKTSMIPLGVAALLMAGAAAAQPAPADDRPAPRMPAFADLDANGDGQLTLEDFAALRAARFAALDTNGDGTISAEEVVAAEEAARQARQLDRAQAMLDRLDANGDGVLQVEELNAPSREGQHLRDDNRPHEGQRPPMGRRGPHQGDDMRIFGPMIDEVMLQHMIAIVDTDGDGAISPAEYAEGPAKLREAMRAAHGDRERTRDGRPHHEMRGGPDRRPATDTAD</sequence>
<dbReference type="InterPro" id="IPR002048">
    <property type="entry name" value="EF_hand_dom"/>
</dbReference>
<dbReference type="InterPro" id="IPR018247">
    <property type="entry name" value="EF_Hand_1_Ca_BS"/>
</dbReference>
<feature type="region of interest" description="Disordered" evidence="3">
    <location>
        <begin position="115"/>
        <end position="150"/>
    </location>
</feature>
<dbReference type="PROSITE" id="PS00018">
    <property type="entry name" value="EF_HAND_1"/>
    <property type="match status" value="4"/>
</dbReference>
<evidence type="ECO:0000256" key="4">
    <source>
        <dbReference type="SAM" id="SignalP"/>
    </source>
</evidence>
<feature type="signal peptide" evidence="4">
    <location>
        <begin position="1"/>
        <end position="27"/>
    </location>
</feature>
<accession>A0A1W6NYQ8</accession>
<dbReference type="KEGG" id="kro:BVG79_00805"/>
<evidence type="ECO:0000313" key="6">
    <source>
        <dbReference type="EMBL" id="ARO14157.1"/>
    </source>
</evidence>
<dbReference type="STRING" id="92947.BVG79_00805"/>
<name>A0A1W6NYQ8_9RHOB</name>
<feature type="compositionally biased region" description="Basic and acidic residues" evidence="3">
    <location>
        <begin position="186"/>
        <end position="225"/>
    </location>
</feature>
<dbReference type="SMART" id="SM00054">
    <property type="entry name" value="EFh"/>
    <property type="match status" value="4"/>
</dbReference>
<keyword evidence="1" id="KW-0479">Metal-binding</keyword>
<evidence type="ECO:0000313" key="7">
    <source>
        <dbReference type="Proteomes" id="UP000242447"/>
    </source>
</evidence>
<feature type="chain" id="PRO_5013162307" evidence="4">
    <location>
        <begin position="28"/>
        <end position="225"/>
    </location>
</feature>
<dbReference type="SUPFAM" id="SSF47473">
    <property type="entry name" value="EF-hand"/>
    <property type="match status" value="1"/>
</dbReference>